<evidence type="ECO:0000313" key="1">
    <source>
        <dbReference type="EMBL" id="RLP77264.1"/>
    </source>
</evidence>
<dbReference type="Proteomes" id="UP000272503">
    <property type="component" value="Unassembled WGS sequence"/>
</dbReference>
<evidence type="ECO:0000313" key="2">
    <source>
        <dbReference type="Proteomes" id="UP000272503"/>
    </source>
</evidence>
<gene>
    <name evidence="1" type="ORF">D9V32_02070</name>
</gene>
<sequence length="87" mass="9408">MVAVQAELKERLRSSNLRADSAHALVDLAVANPSFTVGRAETALGLSYGRANRLITQLCDLDILGVVNPHAYKRRFFAPSVLSVLTA</sequence>
<keyword evidence="2" id="KW-1185">Reference proteome</keyword>
<dbReference type="AlphaFoldDB" id="A0A3L7ABC3"/>
<accession>A0A3L7ABC3</accession>
<dbReference type="EMBL" id="RCUX01000002">
    <property type="protein sequence ID" value="RLP77264.1"/>
    <property type="molecule type" value="Genomic_DNA"/>
</dbReference>
<reference evidence="1 2" key="1">
    <citation type="submission" date="2018-10" db="EMBL/GenBank/DDBJ databases">
        <authorList>
            <person name="Li J."/>
        </authorList>
    </citation>
    <scope>NUCLEOTIDE SEQUENCE [LARGE SCALE GENOMIC DNA]</scope>
    <source>
        <strain evidence="1 2">IF 016277</strain>
    </source>
</reference>
<dbReference type="OrthoDB" id="9813719at2"/>
<organism evidence="1 2">
    <name type="scientific">Mycetocola tolaasinivorans</name>
    <dbReference type="NCBI Taxonomy" id="76635"/>
    <lineage>
        <taxon>Bacteria</taxon>
        <taxon>Bacillati</taxon>
        <taxon>Actinomycetota</taxon>
        <taxon>Actinomycetes</taxon>
        <taxon>Micrococcales</taxon>
        <taxon>Microbacteriaceae</taxon>
        <taxon>Mycetocola</taxon>
    </lineage>
</organism>
<proteinExistence type="predicted"/>
<dbReference type="RefSeq" id="WP_121647249.1">
    <property type="nucleotide sequence ID" value="NZ_RCUX01000002.1"/>
</dbReference>
<name>A0A3L7ABC3_9MICO</name>
<comment type="caution">
    <text evidence="1">The sequence shown here is derived from an EMBL/GenBank/DDBJ whole genome shotgun (WGS) entry which is preliminary data.</text>
</comment>
<protein>
    <submittedName>
        <fullName evidence="1">Uncharacterized protein</fullName>
    </submittedName>
</protein>